<dbReference type="AlphaFoldDB" id="A0A0J8RQP6"/>
<organism evidence="2 3">
    <name type="scientific">Coccidioides immitis H538.4</name>
    <dbReference type="NCBI Taxonomy" id="396776"/>
    <lineage>
        <taxon>Eukaryota</taxon>
        <taxon>Fungi</taxon>
        <taxon>Dikarya</taxon>
        <taxon>Ascomycota</taxon>
        <taxon>Pezizomycotina</taxon>
        <taxon>Eurotiomycetes</taxon>
        <taxon>Eurotiomycetidae</taxon>
        <taxon>Onygenales</taxon>
        <taxon>Onygenaceae</taxon>
        <taxon>Coccidioides</taxon>
    </lineage>
</organism>
<dbReference type="GO" id="GO:0000245">
    <property type="term" value="P:spliceosomal complex assembly"/>
    <property type="evidence" value="ECO:0007669"/>
    <property type="project" value="InterPro"/>
</dbReference>
<name>A0A0J8RQP6_COCIT</name>
<dbReference type="EMBL" id="DS016992">
    <property type="protein sequence ID" value="KMU86309.1"/>
    <property type="molecule type" value="Genomic_DNA"/>
</dbReference>
<dbReference type="GO" id="GO:0003729">
    <property type="term" value="F:mRNA binding"/>
    <property type="evidence" value="ECO:0007669"/>
    <property type="project" value="InterPro"/>
</dbReference>
<feature type="region of interest" description="Disordered" evidence="1">
    <location>
        <begin position="20"/>
        <end position="41"/>
    </location>
</feature>
<dbReference type="STRING" id="396776.A0A0J8RQP6"/>
<dbReference type="VEuPathDB" id="FungiDB:CIHG_04098"/>
<feature type="region of interest" description="Disordered" evidence="1">
    <location>
        <begin position="141"/>
        <end position="182"/>
    </location>
</feature>
<evidence type="ECO:0000256" key="1">
    <source>
        <dbReference type="SAM" id="MobiDB-lite"/>
    </source>
</evidence>
<gene>
    <name evidence="2" type="ORF">CIHG_04098</name>
</gene>
<sequence>MSDAEFDAIKRLQAERNAAAAAKKGSKTFDPSNQRTDFSTKASLTESFDTTLYDRNGADKYAGYNTSIAVDGEDDEMPDADADQSRRLIGQYTASKDQLNEFASGKGVEEEDILLGREKSARISERETEYQKRRFNRALTPTRADPFAENANANVEAEGHAIATSLDFETREGRRTREEDHR</sequence>
<dbReference type="Proteomes" id="UP000054563">
    <property type="component" value="Unassembled WGS sequence"/>
</dbReference>
<feature type="compositionally biased region" description="Basic and acidic residues" evidence="1">
    <location>
        <begin position="168"/>
        <end position="182"/>
    </location>
</feature>
<reference evidence="3" key="1">
    <citation type="journal article" date="2010" name="Genome Res.">
        <title>Population genomic sequencing of Coccidioides fungi reveals recent hybridization and transposon control.</title>
        <authorList>
            <person name="Neafsey D.E."/>
            <person name="Barker B.M."/>
            <person name="Sharpton T.J."/>
            <person name="Stajich J.E."/>
            <person name="Park D.J."/>
            <person name="Whiston E."/>
            <person name="Hung C.-Y."/>
            <person name="McMahan C."/>
            <person name="White J."/>
            <person name="Sykes S."/>
            <person name="Heiman D."/>
            <person name="Young S."/>
            <person name="Zeng Q."/>
            <person name="Abouelleil A."/>
            <person name="Aftuck L."/>
            <person name="Bessette D."/>
            <person name="Brown A."/>
            <person name="FitzGerald M."/>
            <person name="Lui A."/>
            <person name="Macdonald J.P."/>
            <person name="Priest M."/>
            <person name="Orbach M.J."/>
            <person name="Galgiani J.N."/>
            <person name="Kirkland T.N."/>
            <person name="Cole G.T."/>
            <person name="Birren B.W."/>
            <person name="Henn M.R."/>
            <person name="Taylor J.W."/>
            <person name="Rounsley S.D."/>
        </authorList>
    </citation>
    <scope>NUCLEOTIDE SEQUENCE [LARGE SCALE GENOMIC DNA]</scope>
    <source>
        <strain evidence="3">H538.4</strain>
    </source>
</reference>
<dbReference type="InterPro" id="IPR038737">
    <property type="entry name" value="SF3b_su1-like"/>
</dbReference>
<dbReference type="PANTHER" id="PTHR12097">
    <property type="entry name" value="SPLICING FACTOR 3B, SUBUNIT 1-RELATED"/>
    <property type="match status" value="1"/>
</dbReference>
<proteinExistence type="predicted"/>
<feature type="compositionally biased region" description="Polar residues" evidence="1">
    <location>
        <begin position="29"/>
        <end position="41"/>
    </location>
</feature>
<accession>A0A0J8RQP6</accession>
<evidence type="ECO:0000313" key="3">
    <source>
        <dbReference type="Proteomes" id="UP000054563"/>
    </source>
</evidence>
<protein>
    <submittedName>
        <fullName evidence="2">U2 snRNP component prp10</fullName>
    </submittedName>
</protein>
<evidence type="ECO:0000313" key="2">
    <source>
        <dbReference type="EMBL" id="KMU86309.1"/>
    </source>
</evidence>